<dbReference type="Gene3D" id="2.60.120.620">
    <property type="entry name" value="q2cbj1_9rhob like domain"/>
    <property type="match status" value="1"/>
</dbReference>
<evidence type="ECO:0000256" key="4">
    <source>
        <dbReference type="ARBA" id="ARBA00022964"/>
    </source>
</evidence>
<dbReference type="InterPro" id="IPR051559">
    <property type="entry name" value="HIF_prolyl_hydroxylases"/>
</dbReference>
<dbReference type="GO" id="GO:0031418">
    <property type="term" value="F:L-ascorbic acid binding"/>
    <property type="evidence" value="ECO:0007669"/>
    <property type="project" value="UniProtKB-KW"/>
</dbReference>
<keyword evidence="5" id="KW-0560">Oxidoreductase</keyword>
<evidence type="ECO:0000256" key="3">
    <source>
        <dbReference type="ARBA" id="ARBA00022896"/>
    </source>
</evidence>
<evidence type="ECO:0000256" key="2">
    <source>
        <dbReference type="ARBA" id="ARBA00022723"/>
    </source>
</evidence>
<dbReference type="EMBL" id="NXIB02000141">
    <property type="protein sequence ID" value="PHX53916.1"/>
    <property type="molecule type" value="Genomic_DNA"/>
</dbReference>
<proteinExistence type="predicted"/>
<dbReference type="GO" id="GO:0051213">
    <property type="term" value="F:dioxygenase activity"/>
    <property type="evidence" value="ECO:0007669"/>
    <property type="project" value="UniProtKB-KW"/>
</dbReference>
<dbReference type="InterPro" id="IPR005123">
    <property type="entry name" value="Oxoglu/Fe-dep_dioxygenase_dom"/>
</dbReference>
<dbReference type="Proteomes" id="UP000226442">
    <property type="component" value="Unassembled WGS sequence"/>
</dbReference>
<comment type="caution">
    <text evidence="8">The sequence shown here is derived from an EMBL/GenBank/DDBJ whole genome shotgun (WGS) entry which is preliminary data.</text>
</comment>
<evidence type="ECO:0000259" key="7">
    <source>
        <dbReference type="PROSITE" id="PS51471"/>
    </source>
</evidence>
<dbReference type="GO" id="GO:0016705">
    <property type="term" value="F:oxidoreductase activity, acting on paired donors, with incorporation or reduction of molecular oxygen"/>
    <property type="evidence" value="ECO:0007669"/>
    <property type="project" value="InterPro"/>
</dbReference>
<evidence type="ECO:0000313" key="8">
    <source>
        <dbReference type="EMBL" id="PHX53916.1"/>
    </source>
</evidence>
<accession>A0A2G4EWS5</accession>
<protein>
    <submittedName>
        <fullName evidence="8">Proline hydroxylase</fullName>
    </submittedName>
</protein>
<reference evidence="8" key="1">
    <citation type="submission" date="2017-10" db="EMBL/GenBank/DDBJ databases">
        <title>Draft genome sequence of the planktic cyanobacteria Tychonema bourrellyi isolated from alpine lentic freshwater.</title>
        <authorList>
            <person name="Tett A."/>
            <person name="Armanini F."/>
            <person name="Asnicar F."/>
            <person name="Boscaini A."/>
            <person name="Pasolli E."/>
            <person name="Zolfo M."/>
            <person name="Donati C."/>
            <person name="Salmaso N."/>
            <person name="Segata N."/>
        </authorList>
    </citation>
    <scope>NUCLEOTIDE SEQUENCE</scope>
    <source>
        <strain evidence="8">FEM_GT703</strain>
    </source>
</reference>
<keyword evidence="4" id="KW-0223">Dioxygenase</keyword>
<dbReference type="PANTHER" id="PTHR12907">
    <property type="entry name" value="EGL NINE HOMOLOG-RELATED"/>
    <property type="match status" value="1"/>
</dbReference>
<gene>
    <name evidence="8" type="ORF">CP500_018940</name>
</gene>
<evidence type="ECO:0000256" key="1">
    <source>
        <dbReference type="ARBA" id="ARBA00001961"/>
    </source>
</evidence>
<comment type="cofactor">
    <cofactor evidence="1">
        <name>L-ascorbate</name>
        <dbReference type="ChEBI" id="CHEBI:38290"/>
    </cofactor>
</comment>
<keyword evidence="3" id="KW-0847">Vitamin C</keyword>
<keyword evidence="9" id="KW-1185">Reference proteome</keyword>
<keyword evidence="6" id="KW-0408">Iron</keyword>
<evidence type="ECO:0000313" key="9">
    <source>
        <dbReference type="Proteomes" id="UP000226442"/>
    </source>
</evidence>
<dbReference type="InterPro" id="IPR006620">
    <property type="entry name" value="Pro_4_hyd_alph"/>
</dbReference>
<dbReference type="OrthoDB" id="8926796at2"/>
<dbReference type="AlphaFoldDB" id="A0A2G4EWS5"/>
<name>A0A2G4EWS5_9CYAN</name>
<organism evidence="8 9">
    <name type="scientific">Tychonema bourrellyi FEM_GT703</name>
    <dbReference type="NCBI Taxonomy" id="2040638"/>
    <lineage>
        <taxon>Bacteria</taxon>
        <taxon>Bacillati</taxon>
        <taxon>Cyanobacteriota</taxon>
        <taxon>Cyanophyceae</taxon>
        <taxon>Oscillatoriophycideae</taxon>
        <taxon>Oscillatoriales</taxon>
        <taxon>Microcoleaceae</taxon>
        <taxon>Tychonema</taxon>
    </lineage>
</organism>
<dbReference type="PANTHER" id="PTHR12907:SF26">
    <property type="entry name" value="HIF PROLYL HYDROXYLASE, ISOFORM C"/>
    <property type="match status" value="1"/>
</dbReference>
<evidence type="ECO:0000256" key="5">
    <source>
        <dbReference type="ARBA" id="ARBA00023002"/>
    </source>
</evidence>
<dbReference type="PROSITE" id="PS51471">
    <property type="entry name" value="FE2OG_OXY"/>
    <property type="match status" value="1"/>
</dbReference>
<dbReference type="RefSeq" id="WP_096830841.1">
    <property type="nucleotide sequence ID" value="NZ_NXIB02000141.1"/>
</dbReference>
<feature type="domain" description="Fe2OG dioxygenase" evidence="7">
    <location>
        <begin position="194"/>
        <end position="310"/>
    </location>
</feature>
<keyword evidence="2" id="KW-0479">Metal-binding</keyword>
<sequence length="312" mass="35545">MTYTQPQIKPQDVKVKILLTGGHQCTVTLKSDTPLLHSLVKTLVDRTQQNPGFSTLFQIPIDEGRSALYFPGEHLVGLVTEPPIYLPQLQPQQPEIPVEIPLEIPLEIPTPAPVNEELISRYAQIDNFLTVAEKNKLIKYVLAKESAFVTTSTSTNADDYRRSMVLHSFPEFSELMINRIKAILPDVLRKLNIPSFSVGDIETQLTMHNDNNYYKLHNDSGSPDTATRFFTYVYYFNREPKAFSGGELQIYDSKIENNFYVAADSFKTVEPRNNSIVFFLSRYMHEVLPVSCPSKAFADSRFTINGWVRRTD</sequence>
<dbReference type="SMART" id="SM00702">
    <property type="entry name" value="P4Hc"/>
    <property type="match status" value="1"/>
</dbReference>
<dbReference type="Pfam" id="PF13640">
    <property type="entry name" value="2OG-FeII_Oxy_3"/>
    <property type="match status" value="1"/>
</dbReference>
<dbReference type="GO" id="GO:0005506">
    <property type="term" value="F:iron ion binding"/>
    <property type="evidence" value="ECO:0007669"/>
    <property type="project" value="InterPro"/>
</dbReference>
<evidence type="ECO:0000256" key="6">
    <source>
        <dbReference type="ARBA" id="ARBA00023004"/>
    </source>
</evidence>
<dbReference type="InterPro" id="IPR044862">
    <property type="entry name" value="Pro_4_hyd_alph_FE2OG_OXY"/>
</dbReference>